<dbReference type="RefSeq" id="WP_111796811.1">
    <property type="nucleotide sequence ID" value="NZ_CP049217.1"/>
</dbReference>
<protein>
    <submittedName>
        <fullName evidence="1">Uncharacterized protein</fullName>
    </submittedName>
</protein>
<reference evidence="1" key="1">
    <citation type="submission" date="2020-02" db="EMBL/GenBank/DDBJ databases">
        <title>Unexpected conservation and global transmission of agrobacterial virulence plasmids.</title>
        <authorList>
            <person name="Weisberg A.J."/>
            <person name="Davis E.W. II"/>
            <person name="Tabima J.R."/>
            <person name="Belcher M.S."/>
            <person name="Miller M."/>
            <person name="Kuo C.-H."/>
            <person name="Loper J.E."/>
            <person name="Grunwald N.J."/>
            <person name="Putnam M.L."/>
            <person name="Chang J.H."/>
        </authorList>
    </citation>
    <scope>NUCLEOTIDE SEQUENCE</scope>
    <source>
        <strain evidence="1">Q15/94</strain>
    </source>
</reference>
<accession>A0AAJ4N4L4</accession>
<evidence type="ECO:0000313" key="1">
    <source>
        <dbReference type="EMBL" id="QTG14634.1"/>
    </source>
</evidence>
<proteinExistence type="predicted"/>
<name>A0AAJ4N4L4_AGRTU</name>
<gene>
    <name evidence="1" type="ORF">G6M86_15070</name>
</gene>
<dbReference type="Proteomes" id="UP000663946">
    <property type="component" value="Chromosome 2"/>
</dbReference>
<dbReference type="AlphaFoldDB" id="A0AAJ4N4L4"/>
<dbReference type="EMBL" id="CP049217">
    <property type="protein sequence ID" value="QTG14634.1"/>
    <property type="molecule type" value="Genomic_DNA"/>
</dbReference>
<organism evidence="1 2">
    <name type="scientific">Agrobacterium tumefaciens</name>
    <dbReference type="NCBI Taxonomy" id="358"/>
    <lineage>
        <taxon>Bacteria</taxon>
        <taxon>Pseudomonadati</taxon>
        <taxon>Pseudomonadota</taxon>
        <taxon>Alphaproteobacteria</taxon>
        <taxon>Hyphomicrobiales</taxon>
        <taxon>Rhizobiaceae</taxon>
        <taxon>Rhizobium/Agrobacterium group</taxon>
        <taxon>Agrobacterium</taxon>
        <taxon>Agrobacterium tumefaciens complex</taxon>
    </lineage>
</organism>
<sequence length="265" mass="30195">MPGKAAIVLGHSHLSSIVLNLNDRPGEVHGGDDSIEYFVFDTIRLGSDFVFSIDSGGGHYVLNPTIMDMVNRKVPSDKERIYVSMFGGNAHNVLTLEEHPVPFDFIIPDKSSLPFLEDAELVTYDYIDRFVRKLAEPYLLNATTLRNATSSDVYHFESPPPVRDNDFIVRNLEDWFKKQTPIKIAPPYLRYKMWHVHSKIIRDFCDQMGINFLSTPVETQDEQGFLLEEHGRDSTHAGPSFGNAILKQLESRLGLKYGGWSWLYD</sequence>
<evidence type="ECO:0000313" key="2">
    <source>
        <dbReference type="Proteomes" id="UP000663946"/>
    </source>
</evidence>